<dbReference type="OMA" id="ITHAFDM"/>
<sequence>MSRNKLRDEDILELLGDGRNSDLSDFSDEEDINFQSEEFNRFIENFDFDLQSDDDFIPTQDLQDDDDFILTQDIDEHDNVIDVVPDSITDPFEDQNDFMPPFVDKRSIKWKKQPFVPSKFSLEELEERNFPEEIPTPLDYFMKYFPDNEYEEMATYTNTYAQQNGKLTWIETNSREMKIFVGVHLLMGVFGLPRIRMYWEQKSRINIVADNITRNRFFELRSNFHIMDNNDIPINNKDRFVKVRPIYNILQKRCNELPVEKNLCVDEQMVPFKGKLSVKQYMRGKPNPWGIKLYLMCGESGLVYDFLLYQGSTTELNCNIQKVFGLGGAVVLKLTMLLKKNRHFLYMDNFFTSFNILHALQQNCIYSAGTIRVNRFANPPFISDKELSKMGRGSSFEVSSNMHNSNIGLIKWYDNKAVVLGSNFITSGVPDDIKRYDKKEKAYITVNRPEIIKCYNQSMGGVDKHDQLVSFFRTFIKSRKWTLRMITHAFDMACVNSWLEYKLDCKHIGIYKTMDLLHFKERLGETLILVGKTFVKKRGRPSNSPSPLSTPVRKRVRNIDQRPFEEVRFDHIDHLPTNDNTNYPVRCKNEGCKLRSSVKCTKCGVHLCFTKRNECFRLYHIK</sequence>
<evidence type="ECO:0000313" key="3">
    <source>
        <dbReference type="Proteomes" id="UP000007819"/>
    </source>
</evidence>
<dbReference type="PANTHER" id="PTHR47272">
    <property type="entry name" value="DDE_TNP_1_7 DOMAIN-CONTAINING PROTEIN"/>
    <property type="match status" value="1"/>
</dbReference>
<evidence type="ECO:0000259" key="1">
    <source>
        <dbReference type="Pfam" id="PF13843"/>
    </source>
</evidence>
<evidence type="ECO:0000313" key="2">
    <source>
        <dbReference type="EnsemblMetazoa" id="XP_008185160.1"/>
    </source>
</evidence>
<organism evidence="2 3">
    <name type="scientific">Acyrthosiphon pisum</name>
    <name type="common">Pea aphid</name>
    <dbReference type="NCBI Taxonomy" id="7029"/>
    <lineage>
        <taxon>Eukaryota</taxon>
        <taxon>Metazoa</taxon>
        <taxon>Ecdysozoa</taxon>
        <taxon>Arthropoda</taxon>
        <taxon>Hexapoda</taxon>
        <taxon>Insecta</taxon>
        <taxon>Pterygota</taxon>
        <taxon>Neoptera</taxon>
        <taxon>Paraneoptera</taxon>
        <taxon>Hemiptera</taxon>
        <taxon>Sternorrhyncha</taxon>
        <taxon>Aphidomorpha</taxon>
        <taxon>Aphidoidea</taxon>
        <taxon>Aphididae</taxon>
        <taxon>Macrosiphini</taxon>
        <taxon>Acyrthosiphon</taxon>
    </lineage>
</organism>
<dbReference type="InterPro" id="IPR029526">
    <property type="entry name" value="PGBD"/>
</dbReference>
<dbReference type="EnsemblMetazoa" id="XM_008186938.3">
    <property type="protein sequence ID" value="XP_008185160.1"/>
    <property type="gene ID" value="LOC103310000"/>
</dbReference>
<accession>A0A8R2F9P5</accession>
<reference evidence="2" key="2">
    <citation type="submission" date="2022-06" db="UniProtKB">
        <authorList>
            <consortium name="EnsemblMetazoa"/>
        </authorList>
    </citation>
    <scope>IDENTIFICATION</scope>
</reference>
<dbReference type="OrthoDB" id="6583615at2759"/>
<reference evidence="3" key="1">
    <citation type="submission" date="2010-06" db="EMBL/GenBank/DDBJ databases">
        <authorList>
            <person name="Jiang H."/>
            <person name="Abraham K."/>
            <person name="Ali S."/>
            <person name="Alsbrooks S.L."/>
            <person name="Anim B.N."/>
            <person name="Anosike U.S."/>
            <person name="Attaway T."/>
            <person name="Bandaranaike D.P."/>
            <person name="Battles P.K."/>
            <person name="Bell S.N."/>
            <person name="Bell A.V."/>
            <person name="Beltran B."/>
            <person name="Bickham C."/>
            <person name="Bustamante Y."/>
            <person name="Caleb T."/>
            <person name="Canada A."/>
            <person name="Cardenas V."/>
            <person name="Carter K."/>
            <person name="Chacko J."/>
            <person name="Chandrabose M.N."/>
            <person name="Chavez D."/>
            <person name="Chavez A."/>
            <person name="Chen L."/>
            <person name="Chu H.-S."/>
            <person name="Claassen K.J."/>
            <person name="Cockrell R."/>
            <person name="Collins M."/>
            <person name="Cooper J.A."/>
            <person name="Cree A."/>
            <person name="Curry S.M."/>
            <person name="Da Y."/>
            <person name="Dao M.D."/>
            <person name="Das B."/>
            <person name="Davila M.-L."/>
            <person name="Davy-Carroll L."/>
            <person name="Denson S."/>
            <person name="Dinh H."/>
            <person name="Ebong V.E."/>
            <person name="Edwards J.R."/>
            <person name="Egan A."/>
            <person name="El-Daye J."/>
            <person name="Escobedo L."/>
            <person name="Fernandez S."/>
            <person name="Fernando P.R."/>
            <person name="Flagg N."/>
            <person name="Forbes L.D."/>
            <person name="Fowler R.G."/>
            <person name="Fu Q."/>
            <person name="Gabisi R.A."/>
            <person name="Ganer J."/>
            <person name="Garbino Pronczuk A."/>
            <person name="Garcia R.M."/>
            <person name="Garner T."/>
            <person name="Garrett T.E."/>
            <person name="Gonzalez D.A."/>
            <person name="Hamid H."/>
            <person name="Hawkins E.S."/>
            <person name="Hirani K."/>
            <person name="Hogues M.E."/>
            <person name="Hollins B."/>
            <person name="Hsiao C.-H."/>
            <person name="Jabil R."/>
            <person name="James M.L."/>
            <person name="Jhangiani S.N."/>
            <person name="Johnson B."/>
            <person name="Johnson Q."/>
            <person name="Joshi V."/>
            <person name="Kalu J.B."/>
            <person name="Kam C."/>
            <person name="Kashfia A."/>
            <person name="Keebler J."/>
            <person name="Kisamo H."/>
            <person name="Kovar C.L."/>
            <person name="Lago L.A."/>
            <person name="Lai C.-Y."/>
            <person name="Laidlaw J."/>
            <person name="Lara F."/>
            <person name="Le T.-K."/>
            <person name="Lee S.L."/>
            <person name="Legall F.H."/>
            <person name="Lemon S.J."/>
            <person name="Lewis L.R."/>
            <person name="Li B."/>
            <person name="Liu Y."/>
            <person name="Liu Y.-S."/>
            <person name="Lopez J."/>
            <person name="Lozado R.J."/>
            <person name="Lu J."/>
            <person name="Madu R.C."/>
            <person name="Maheshwari M."/>
            <person name="Maheshwari R."/>
            <person name="Malloy K."/>
            <person name="Martinez E."/>
            <person name="Mathew T."/>
            <person name="Mercado I.C."/>
            <person name="Mercado C."/>
            <person name="Meyer B."/>
            <person name="Montgomery K."/>
            <person name="Morgan M.B."/>
            <person name="Munidasa M."/>
            <person name="Nazareth L.V."/>
            <person name="Nelson J."/>
            <person name="Ng B.M."/>
            <person name="Nguyen N.B."/>
            <person name="Nguyen P.Q."/>
            <person name="Nguyen T."/>
            <person name="Obregon M."/>
            <person name="Okwuonu G.O."/>
            <person name="Onwere C.G."/>
            <person name="Orozco G."/>
            <person name="Parra A."/>
            <person name="Patel S."/>
            <person name="Patil S."/>
            <person name="Perez A."/>
            <person name="Perez Y."/>
            <person name="Pham C."/>
            <person name="Primus E.L."/>
            <person name="Pu L.-L."/>
            <person name="Puazo M."/>
            <person name="Qin X."/>
            <person name="Quiroz J.B."/>
            <person name="Reese J."/>
            <person name="Richards S."/>
            <person name="Rives C.M."/>
            <person name="Robberts R."/>
            <person name="Ruiz S.J."/>
            <person name="Ruiz M.J."/>
            <person name="Santibanez J."/>
            <person name="Schneider B.W."/>
            <person name="Sisson I."/>
            <person name="Smith M."/>
            <person name="Sodergren E."/>
            <person name="Song X.-Z."/>
            <person name="Song B.B."/>
            <person name="Summersgill H."/>
            <person name="Thelus R."/>
            <person name="Thornton R.D."/>
            <person name="Trejos Z.Y."/>
            <person name="Usmani K."/>
            <person name="Vattathil S."/>
            <person name="Villasana D."/>
            <person name="Walker D.L."/>
            <person name="Wang S."/>
            <person name="Wang K."/>
            <person name="White C.S."/>
            <person name="Williams A.C."/>
            <person name="Williamson J."/>
            <person name="Wilson K."/>
            <person name="Woghiren I.O."/>
            <person name="Woodworth J.R."/>
            <person name="Worley K.C."/>
            <person name="Wright R.A."/>
            <person name="Wu W."/>
            <person name="Young L."/>
            <person name="Zhang L."/>
            <person name="Zhang J."/>
            <person name="Zhu Y."/>
            <person name="Muzny D.M."/>
            <person name="Weinstock G."/>
            <person name="Gibbs R.A."/>
        </authorList>
    </citation>
    <scope>NUCLEOTIDE SEQUENCE [LARGE SCALE GENOMIC DNA]</scope>
    <source>
        <strain evidence="3">LSR1</strain>
    </source>
</reference>
<dbReference type="RefSeq" id="XP_008185160.1">
    <property type="nucleotide sequence ID" value="XM_008186938.3"/>
</dbReference>
<feature type="domain" description="PiggyBac transposable element-derived protein" evidence="1">
    <location>
        <begin position="136"/>
        <end position="498"/>
    </location>
</feature>
<name>A0A8R2F9P5_ACYPI</name>
<dbReference type="Proteomes" id="UP000007819">
    <property type="component" value="Unassembled WGS sequence"/>
</dbReference>
<dbReference type="PANTHER" id="PTHR47272:SF2">
    <property type="entry name" value="PIGGYBAC TRANSPOSABLE ELEMENT-DERIVED PROTEIN 3-LIKE"/>
    <property type="match status" value="1"/>
</dbReference>
<proteinExistence type="predicted"/>
<dbReference type="Pfam" id="PF13843">
    <property type="entry name" value="DDE_Tnp_1_7"/>
    <property type="match status" value="1"/>
</dbReference>
<keyword evidence="3" id="KW-1185">Reference proteome</keyword>
<dbReference type="AlphaFoldDB" id="A0A8R2F9P5"/>
<protein>
    <recommendedName>
        <fullName evidence="1">PiggyBac transposable element-derived protein domain-containing protein</fullName>
    </recommendedName>
</protein>
<dbReference type="GeneID" id="103310000"/>
<dbReference type="KEGG" id="api:103310000"/>